<organism evidence="2 3">
    <name type="scientific">Desulfurivibrio alkaliphilus (strain DSM 19089 / UNIQEM U267 / AHT2)</name>
    <dbReference type="NCBI Taxonomy" id="589865"/>
    <lineage>
        <taxon>Bacteria</taxon>
        <taxon>Pseudomonadati</taxon>
        <taxon>Thermodesulfobacteriota</taxon>
        <taxon>Desulfobulbia</taxon>
        <taxon>Desulfobulbales</taxon>
        <taxon>Desulfobulbaceae</taxon>
        <taxon>Desulfurivibrio</taxon>
    </lineage>
</organism>
<accession>D6Z3S4</accession>
<evidence type="ECO:0000313" key="2">
    <source>
        <dbReference type="EMBL" id="ADH86199.1"/>
    </source>
</evidence>
<name>D6Z3S4_DESAT</name>
<keyword evidence="3" id="KW-1185">Reference proteome</keyword>
<evidence type="ECO:0000259" key="1">
    <source>
        <dbReference type="Pfam" id="PF03886"/>
    </source>
</evidence>
<dbReference type="KEGG" id="dak:DaAHT2_1504"/>
<dbReference type="InterPro" id="IPR005586">
    <property type="entry name" value="ABC_trans_aux"/>
</dbReference>
<dbReference type="Proteomes" id="UP000001508">
    <property type="component" value="Chromosome"/>
</dbReference>
<dbReference type="OrthoDB" id="5624722at2"/>
<gene>
    <name evidence="2" type="ordered locus">DaAHT2_1504</name>
</gene>
<sequence length="228" mass="25629">MRVWLSLLVVLLWISGCGLVAEPPPAPAYYELRLPLPQDEPLANTVRVGQAGPRVEVLVPSWLRSRTMQYRLAYRDDGELRRREYRESRWVAEPGEMIARSLERYFANGRLTAEGDRPEGAEWPEPQALAAGLELCRLRLTLDEFVQIFQTASDSHTLLEVRAELISPAGTAASRRKFAFRQQAPSPDAFGGVVAHRRGLQQLAEALQGWLEGEEVREALAKAADDRL</sequence>
<dbReference type="Pfam" id="PF03886">
    <property type="entry name" value="ABC_trans_aux"/>
    <property type="match status" value="1"/>
</dbReference>
<dbReference type="EMBL" id="CP001940">
    <property type="protein sequence ID" value="ADH86199.1"/>
    <property type="molecule type" value="Genomic_DNA"/>
</dbReference>
<dbReference type="Gene3D" id="3.40.50.10610">
    <property type="entry name" value="ABC-type transport auxiliary lipoprotein component"/>
    <property type="match status" value="1"/>
</dbReference>
<dbReference type="PROSITE" id="PS51257">
    <property type="entry name" value="PROKAR_LIPOPROTEIN"/>
    <property type="match status" value="1"/>
</dbReference>
<evidence type="ECO:0000313" key="3">
    <source>
        <dbReference type="Proteomes" id="UP000001508"/>
    </source>
</evidence>
<proteinExistence type="predicted"/>
<dbReference type="AlphaFoldDB" id="D6Z3S4"/>
<dbReference type="STRING" id="589865.DaAHT2_1504"/>
<dbReference type="HOGENOM" id="CLU_091341_1_0_7"/>
<reference evidence="3" key="1">
    <citation type="submission" date="2010-02" db="EMBL/GenBank/DDBJ databases">
        <title>Complete sequence of Desulfurivibrio alkaliphilus AHT2.</title>
        <authorList>
            <consortium name="US DOE Joint Genome Institute"/>
            <person name="Pitluck S."/>
            <person name="Chertkov O."/>
            <person name="Detter J.C."/>
            <person name="Han C."/>
            <person name="Tapia R."/>
            <person name="Larimer F."/>
            <person name="Land M."/>
            <person name="Hauser L."/>
            <person name="Kyrpides N."/>
            <person name="Mikhailova N."/>
            <person name="Sorokin D.Y."/>
            <person name="Muyzer G."/>
            <person name="Woyke T."/>
        </authorList>
    </citation>
    <scope>NUCLEOTIDE SEQUENCE [LARGE SCALE GENOMIC DNA]</scope>
    <source>
        <strain evidence="3">DSM 19089 / UNIQEM U267 / AHT2</strain>
    </source>
</reference>
<dbReference type="SUPFAM" id="SSF159594">
    <property type="entry name" value="XCC0632-like"/>
    <property type="match status" value="1"/>
</dbReference>
<dbReference type="InParanoid" id="D6Z3S4"/>
<dbReference type="eggNOG" id="COG3218">
    <property type="taxonomic scope" value="Bacteria"/>
</dbReference>
<protein>
    <recommendedName>
        <fullName evidence="1">ABC-type transport auxiliary lipoprotein component domain-containing protein</fullName>
    </recommendedName>
</protein>
<dbReference type="RefSeq" id="WP_013163726.1">
    <property type="nucleotide sequence ID" value="NC_014216.1"/>
</dbReference>
<feature type="domain" description="ABC-type transport auxiliary lipoprotein component" evidence="1">
    <location>
        <begin position="59"/>
        <end position="206"/>
    </location>
</feature>